<sequence>IRPWLKFFGNRELFVEYGRLKTQPTGADSGLADEPEGLMAMVDIFKGNGWGLRGYYADLDPFYNPYFSTANPYWEPYGDDYQPAIGAALLGGATRWQVWIPWERWLRNPLAMPNMEVIGGQLDFQLAGMPIEAMYYSLEGNGPYWNQTQWATMGSWGMMNDQPLFDALWAVRVTKPVADGVDVTFTYATQQAASWANEEVDWLPDAKLIVGGVVVAF</sequence>
<name>X0Z1Y4_9ZZZZ</name>
<gene>
    <name evidence="1" type="ORF">S01H1_79492</name>
</gene>
<organism evidence="1">
    <name type="scientific">marine sediment metagenome</name>
    <dbReference type="NCBI Taxonomy" id="412755"/>
    <lineage>
        <taxon>unclassified sequences</taxon>
        <taxon>metagenomes</taxon>
        <taxon>ecological metagenomes</taxon>
    </lineage>
</organism>
<comment type="caution">
    <text evidence="1">The sequence shown here is derived from an EMBL/GenBank/DDBJ whole genome shotgun (WGS) entry which is preliminary data.</text>
</comment>
<feature type="non-terminal residue" evidence="1">
    <location>
        <position position="1"/>
    </location>
</feature>
<reference evidence="1" key="1">
    <citation type="journal article" date="2014" name="Front. Microbiol.">
        <title>High frequency of phylogenetically diverse reductive dehalogenase-homologous genes in deep subseafloor sedimentary metagenomes.</title>
        <authorList>
            <person name="Kawai M."/>
            <person name="Futagami T."/>
            <person name="Toyoda A."/>
            <person name="Takaki Y."/>
            <person name="Nishi S."/>
            <person name="Hori S."/>
            <person name="Arai W."/>
            <person name="Tsubouchi T."/>
            <person name="Morono Y."/>
            <person name="Uchiyama I."/>
            <person name="Ito T."/>
            <person name="Fujiyama A."/>
            <person name="Inagaki F."/>
            <person name="Takami H."/>
        </authorList>
    </citation>
    <scope>NUCLEOTIDE SEQUENCE</scope>
    <source>
        <strain evidence="1">Expedition CK06-06</strain>
    </source>
</reference>
<dbReference type="AlphaFoldDB" id="X0Z1Y4"/>
<dbReference type="EMBL" id="BARS01053593">
    <property type="protein sequence ID" value="GAG52567.1"/>
    <property type="molecule type" value="Genomic_DNA"/>
</dbReference>
<protein>
    <recommendedName>
        <fullName evidence="2">Alginate export domain-containing protein</fullName>
    </recommendedName>
</protein>
<evidence type="ECO:0000313" key="1">
    <source>
        <dbReference type="EMBL" id="GAG52567.1"/>
    </source>
</evidence>
<proteinExistence type="predicted"/>
<accession>X0Z1Y4</accession>
<evidence type="ECO:0008006" key="2">
    <source>
        <dbReference type="Google" id="ProtNLM"/>
    </source>
</evidence>